<feature type="compositionally biased region" description="Polar residues" evidence="6">
    <location>
        <begin position="91"/>
        <end position="100"/>
    </location>
</feature>
<comment type="subcellular location">
    <subcellularLocation>
        <location evidence="1">Nucleus</location>
    </subcellularLocation>
</comment>
<accession>A0AAP0AT11</accession>
<keyword evidence="5" id="KW-0539">Nucleus</keyword>
<dbReference type="AlphaFoldDB" id="A0AAP0AT11"/>
<evidence type="ECO:0000256" key="3">
    <source>
        <dbReference type="ARBA" id="ARBA00023125"/>
    </source>
</evidence>
<evidence type="ECO:0000259" key="7">
    <source>
        <dbReference type="PROSITE" id="PS50811"/>
    </source>
</evidence>
<keyword evidence="9" id="KW-1185">Reference proteome</keyword>
<feature type="domain" description="WRKY" evidence="7">
    <location>
        <begin position="207"/>
        <end position="270"/>
    </location>
</feature>
<evidence type="ECO:0000313" key="8">
    <source>
        <dbReference type="EMBL" id="KAK8913767.1"/>
    </source>
</evidence>
<dbReference type="InterPro" id="IPR003657">
    <property type="entry name" value="WRKY_dom"/>
</dbReference>
<dbReference type="GO" id="GO:0005634">
    <property type="term" value="C:nucleus"/>
    <property type="evidence" value="ECO:0007669"/>
    <property type="project" value="UniProtKB-SubCell"/>
</dbReference>
<evidence type="ECO:0000256" key="5">
    <source>
        <dbReference type="ARBA" id="ARBA00023242"/>
    </source>
</evidence>
<dbReference type="PANTHER" id="PTHR31429:SF106">
    <property type="entry name" value="WRKY TRANSCRIPTION FACTOR 31-RELATED"/>
    <property type="match status" value="1"/>
</dbReference>
<reference evidence="8 9" key="1">
    <citation type="journal article" date="2022" name="Nat. Plants">
        <title>Genomes of leafy and leafless Platanthera orchids illuminate the evolution of mycoheterotrophy.</title>
        <authorList>
            <person name="Li M.H."/>
            <person name="Liu K.W."/>
            <person name="Li Z."/>
            <person name="Lu H.C."/>
            <person name="Ye Q.L."/>
            <person name="Zhang D."/>
            <person name="Wang J.Y."/>
            <person name="Li Y.F."/>
            <person name="Zhong Z.M."/>
            <person name="Liu X."/>
            <person name="Yu X."/>
            <person name="Liu D.K."/>
            <person name="Tu X.D."/>
            <person name="Liu B."/>
            <person name="Hao Y."/>
            <person name="Liao X.Y."/>
            <person name="Jiang Y.T."/>
            <person name="Sun W.H."/>
            <person name="Chen J."/>
            <person name="Chen Y.Q."/>
            <person name="Ai Y."/>
            <person name="Zhai J.W."/>
            <person name="Wu S.S."/>
            <person name="Zhou Z."/>
            <person name="Hsiao Y.Y."/>
            <person name="Wu W.L."/>
            <person name="Chen Y.Y."/>
            <person name="Lin Y.F."/>
            <person name="Hsu J.L."/>
            <person name="Li C.Y."/>
            <person name="Wang Z.W."/>
            <person name="Zhao X."/>
            <person name="Zhong W.Y."/>
            <person name="Ma X.K."/>
            <person name="Ma L."/>
            <person name="Huang J."/>
            <person name="Chen G.Z."/>
            <person name="Huang M.Z."/>
            <person name="Huang L."/>
            <person name="Peng D.H."/>
            <person name="Luo Y.B."/>
            <person name="Zou S.Q."/>
            <person name="Chen S.P."/>
            <person name="Lan S."/>
            <person name="Tsai W.C."/>
            <person name="Van de Peer Y."/>
            <person name="Liu Z.J."/>
        </authorList>
    </citation>
    <scope>NUCLEOTIDE SEQUENCE [LARGE SCALE GENOMIC DNA]</scope>
    <source>
        <strain evidence="8">Lor287</strain>
    </source>
</reference>
<proteinExistence type="predicted"/>
<keyword evidence="3" id="KW-0238">DNA-binding</keyword>
<dbReference type="PROSITE" id="PS50811">
    <property type="entry name" value="WRKY"/>
    <property type="match status" value="1"/>
</dbReference>
<comment type="caution">
    <text evidence="8">The sequence shown here is derived from an EMBL/GenBank/DDBJ whole genome shotgun (WGS) entry which is preliminary data.</text>
</comment>
<evidence type="ECO:0000313" key="9">
    <source>
        <dbReference type="Proteomes" id="UP001418222"/>
    </source>
</evidence>
<dbReference type="InterPro" id="IPR036576">
    <property type="entry name" value="WRKY_dom_sf"/>
</dbReference>
<organism evidence="8 9">
    <name type="scientific">Platanthera zijinensis</name>
    <dbReference type="NCBI Taxonomy" id="2320716"/>
    <lineage>
        <taxon>Eukaryota</taxon>
        <taxon>Viridiplantae</taxon>
        <taxon>Streptophyta</taxon>
        <taxon>Embryophyta</taxon>
        <taxon>Tracheophyta</taxon>
        <taxon>Spermatophyta</taxon>
        <taxon>Magnoliopsida</taxon>
        <taxon>Liliopsida</taxon>
        <taxon>Asparagales</taxon>
        <taxon>Orchidaceae</taxon>
        <taxon>Orchidoideae</taxon>
        <taxon>Orchideae</taxon>
        <taxon>Orchidinae</taxon>
        <taxon>Platanthera</taxon>
    </lineage>
</organism>
<dbReference type="Proteomes" id="UP001418222">
    <property type="component" value="Unassembled WGS sequence"/>
</dbReference>
<dbReference type="Pfam" id="PF03106">
    <property type="entry name" value="WRKY"/>
    <property type="match status" value="1"/>
</dbReference>
<evidence type="ECO:0000256" key="1">
    <source>
        <dbReference type="ARBA" id="ARBA00004123"/>
    </source>
</evidence>
<feature type="region of interest" description="Disordered" evidence="6">
    <location>
        <begin position="79"/>
        <end position="110"/>
    </location>
</feature>
<dbReference type="EMBL" id="JBBWWQ010000021">
    <property type="protein sequence ID" value="KAK8913767.1"/>
    <property type="molecule type" value="Genomic_DNA"/>
</dbReference>
<dbReference type="GO" id="GO:0043565">
    <property type="term" value="F:sequence-specific DNA binding"/>
    <property type="evidence" value="ECO:0007669"/>
    <property type="project" value="InterPro"/>
</dbReference>
<protein>
    <submittedName>
        <fullName evidence="8">WRKY transcription factor 42</fullName>
    </submittedName>
</protein>
<keyword evidence="2" id="KW-0805">Transcription regulation</keyword>
<sequence length="420" mass="46515">MDNWGLLSKLLQLMPLSSHGGGHKRSLNDSHHINEIPNKRACLEAARPPSSTHEQNGAAELRELDLFPRENIPLREAPPVANLLKEGRTDLQLSSTGSEQSMEEENEMDGEKISWFEEAQRKIAEQNKELVALRGFMHDINGRGSPPLSGEDDDDLMPKGMHDINGSGTPIVPPPPPPTINGCSRDVVAREEDANVEEVRVAFRDRSEASLIPDGWRWRKYGQKGKPPRSYYRCTITSTCLVRKQVQRCAQDKSILITTYIEWNHDHPLPPAAMPTASIISEAASMFLSGSIPISGGLIIINSTSPMMPRCRPIMTTISFSARCPTVTLDLTEYPDPPPQFHAPAQPQSAVPPLFSRLVYYEQQPHTERGAMAPSCSEGPHNLDDVARIVTDLILDNPKFKIELIAVIKSIFSEAQQGDA</sequence>
<dbReference type="PANTHER" id="PTHR31429">
    <property type="entry name" value="WRKY TRANSCRIPTION FACTOR 36-RELATED"/>
    <property type="match status" value="1"/>
</dbReference>
<evidence type="ECO:0000256" key="6">
    <source>
        <dbReference type="SAM" id="MobiDB-lite"/>
    </source>
</evidence>
<dbReference type="SUPFAM" id="SSF118290">
    <property type="entry name" value="WRKY DNA-binding domain"/>
    <property type="match status" value="1"/>
</dbReference>
<name>A0AAP0AT11_9ASPA</name>
<dbReference type="SMART" id="SM00774">
    <property type="entry name" value="WRKY"/>
    <property type="match status" value="1"/>
</dbReference>
<keyword evidence="4" id="KW-0804">Transcription</keyword>
<gene>
    <name evidence="8" type="primary">WRKY42</name>
    <name evidence="8" type="ORF">KSP39_PZI024246</name>
</gene>
<evidence type="ECO:0000256" key="4">
    <source>
        <dbReference type="ARBA" id="ARBA00023163"/>
    </source>
</evidence>
<evidence type="ECO:0000256" key="2">
    <source>
        <dbReference type="ARBA" id="ARBA00023015"/>
    </source>
</evidence>
<dbReference type="Gene3D" id="2.20.25.80">
    <property type="entry name" value="WRKY domain"/>
    <property type="match status" value="1"/>
</dbReference>
<dbReference type="GO" id="GO:0003700">
    <property type="term" value="F:DNA-binding transcription factor activity"/>
    <property type="evidence" value="ECO:0007669"/>
    <property type="project" value="InterPro"/>
</dbReference>
<dbReference type="InterPro" id="IPR044810">
    <property type="entry name" value="WRKY_plant"/>
</dbReference>